<evidence type="ECO:0000256" key="1">
    <source>
        <dbReference type="ARBA" id="ARBA00010641"/>
    </source>
</evidence>
<dbReference type="InterPro" id="IPR007627">
    <property type="entry name" value="RNA_pol_sigma70_r2"/>
</dbReference>
<dbReference type="Gene3D" id="1.10.10.10">
    <property type="entry name" value="Winged helix-like DNA-binding domain superfamily/Winged helix DNA-binding domain"/>
    <property type="match status" value="1"/>
</dbReference>
<dbReference type="InterPro" id="IPR014284">
    <property type="entry name" value="RNA_pol_sigma-70_dom"/>
</dbReference>
<keyword evidence="2" id="KW-0805">Transcription regulation</keyword>
<dbReference type="RefSeq" id="WP_210054146.1">
    <property type="nucleotide sequence ID" value="NZ_BAAAMH010000012.1"/>
</dbReference>
<evidence type="ECO:0000313" key="7">
    <source>
        <dbReference type="EMBL" id="MBP2416434.1"/>
    </source>
</evidence>
<dbReference type="InterPro" id="IPR013324">
    <property type="entry name" value="RNA_pol_sigma_r3/r4-like"/>
</dbReference>
<dbReference type="PANTHER" id="PTHR43133">
    <property type="entry name" value="RNA POLYMERASE ECF-TYPE SIGMA FACTO"/>
    <property type="match status" value="1"/>
</dbReference>
<dbReference type="SUPFAM" id="SSF88659">
    <property type="entry name" value="Sigma3 and sigma4 domains of RNA polymerase sigma factors"/>
    <property type="match status" value="1"/>
</dbReference>
<keyword evidence="4" id="KW-0238">DNA-binding</keyword>
<evidence type="ECO:0000256" key="5">
    <source>
        <dbReference type="ARBA" id="ARBA00023163"/>
    </source>
</evidence>
<accession>A0ABS4Z625</accession>
<feature type="domain" description="RNA polymerase sigma-70 region 2" evidence="6">
    <location>
        <begin position="47"/>
        <end position="113"/>
    </location>
</feature>
<dbReference type="InterPro" id="IPR013325">
    <property type="entry name" value="RNA_pol_sigma_r2"/>
</dbReference>
<dbReference type="SUPFAM" id="SSF88946">
    <property type="entry name" value="Sigma2 domain of RNA polymerase sigma factors"/>
    <property type="match status" value="1"/>
</dbReference>
<name>A0ABS4Z625_9ACTN</name>
<evidence type="ECO:0000256" key="4">
    <source>
        <dbReference type="ARBA" id="ARBA00023125"/>
    </source>
</evidence>
<sequence length="215" mass="23019">MTGAVEDGADGRTGGAGGAEPERLAVRAARLFLAYRDGDAARMGDLVTLVTPLLWHTARGARLDAATAEDVLQTVWLALVRHADTITDPVAVLQWLVVSTKRESWRVSRAQTRTRPEDFEASDSAAGAVVEAVGTPSVEEEVLGAATNSTLWRHIAALPERCRALLRVIAFADRPDYAELSRSLGMPQGSIGPTRGRCLAKLRLALAADPAWETP</sequence>
<organism evidence="7 8">
    <name type="scientific">Microlunatus capsulatus</name>
    <dbReference type="NCBI Taxonomy" id="99117"/>
    <lineage>
        <taxon>Bacteria</taxon>
        <taxon>Bacillati</taxon>
        <taxon>Actinomycetota</taxon>
        <taxon>Actinomycetes</taxon>
        <taxon>Propionibacteriales</taxon>
        <taxon>Propionibacteriaceae</taxon>
        <taxon>Microlunatus</taxon>
    </lineage>
</organism>
<gene>
    <name evidence="7" type="ORF">JOF54_001356</name>
</gene>
<dbReference type="Proteomes" id="UP000758168">
    <property type="component" value="Unassembled WGS sequence"/>
</dbReference>
<evidence type="ECO:0000256" key="3">
    <source>
        <dbReference type="ARBA" id="ARBA00023082"/>
    </source>
</evidence>
<dbReference type="Gene3D" id="1.10.1740.10">
    <property type="match status" value="1"/>
</dbReference>
<dbReference type="InterPro" id="IPR039425">
    <property type="entry name" value="RNA_pol_sigma-70-like"/>
</dbReference>
<dbReference type="PANTHER" id="PTHR43133:SF8">
    <property type="entry name" value="RNA POLYMERASE SIGMA FACTOR HI_1459-RELATED"/>
    <property type="match status" value="1"/>
</dbReference>
<keyword evidence="3" id="KW-0731">Sigma factor</keyword>
<dbReference type="Pfam" id="PF04542">
    <property type="entry name" value="Sigma70_r2"/>
    <property type="match status" value="1"/>
</dbReference>
<proteinExistence type="inferred from homology"/>
<evidence type="ECO:0000313" key="8">
    <source>
        <dbReference type="Proteomes" id="UP000758168"/>
    </source>
</evidence>
<evidence type="ECO:0000256" key="2">
    <source>
        <dbReference type="ARBA" id="ARBA00023015"/>
    </source>
</evidence>
<reference evidence="7 8" key="1">
    <citation type="submission" date="2021-03" db="EMBL/GenBank/DDBJ databases">
        <title>Sequencing the genomes of 1000 actinobacteria strains.</title>
        <authorList>
            <person name="Klenk H.-P."/>
        </authorList>
    </citation>
    <scope>NUCLEOTIDE SEQUENCE [LARGE SCALE GENOMIC DNA]</scope>
    <source>
        <strain evidence="7 8">DSM 12936</strain>
    </source>
</reference>
<keyword evidence="8" id="KW-1185">Reference proteome</keyword>
<comment type="similarity">
    <text evidence="1">Belongs to the sigma-70 factor family. ECF subfamily.</text>
</comment>
<protein>
    <submittedName>
        <fullName evidence="7">RNA polymerase sigma factor (Sigma-70 family)</fullName>
    </submittedName>
</protein>
<dbReference type="EMBL" id="JAGIOB010000001">
    <property type="protein sequence ID" value="MBP2416434.1"/>
    <property type="molecule type" value="Genomic_DNA"/>
</dbReference>
<dbReference type="NCBIfam" id="TIGR02937">
    <property type="entry name" value="sigma70-ECF"/>
    <property type="match status" value="1"/>
</dbReference>
<comment type="caution">
    <text evidence="7">The sequence shown here is derived from an EMBL/GenBank/DDBJ whole genome shotgun (WGS) entry which is preliminary data.</text>
</comment>
<evidence type="ECO:0000259" key="6">
    <source>
        <dbReference type="Pfam" id="PF04542"/>
    </source>
</evidence>
<dbReference type="InterPro" id="IPR036388">
    <property type="entry name" value="WH-like_DNA-bd_sf"/>
</dbReference>
<keyword evidence="5" id="KW-0804">Transcription</keyword>